<dbReference type="RefSeq" id="WP_201700336.1">
    <property type="nucleotide sequence ID" value="NZ_CAJHCQ010000027.1"/>
</dbReference>
<comment type="caution">
    <text evidence="1">The sequence shown here is derived from an EMBL/GenBank/DDBJ whole genome shotgun (WGS) entry which is preliminary data.</text>
</comment>
<proteinExistence type="predicted"/>
<evidence type="ECO:0000313" key="2">
    <source>
        <dbReference type="Proteomes" id="UP000656319"/>
    </source>
</evidence>
<organism evidence="1 2">
    <name type="scientific">Paraburkholderia hiiakae</name>
    <dbReference type="NCBI Taxonomy" id="1081782"/>
    <lineage>
        <taxon>Bacteria</taxon>
        <taxon>Pseudomonadati</taxon>
        <taxon>Pseudomonadota</taxon>
        <taxon>Betaproteobacteria</taxon>
        <taxon>Burkholderiales</taxon>
        <taxon>Burkholderiaceae</taxon>
        <taxon>Paraburkholderia</taxon>
    </lineage>
</organism>
<accession>A0ABM8P926</accession>
<protein>
    <submittedName>
        <fullName evidence="1">Uncharacterized protein</fullName>
    </submittedName>
</protein>
<gene>
    <name evidence="1" type="ORF">LMG27952_06895</name>
</gene>
<reference evidence="1 2" key="1">
    <citation type="submission" date="2020-10" db="EMBL/GenBank/DDBJ databases">
        <authorList>
            <person name="Peeters C."/>
        </authorList>
    </citation>
    <scope>NUCLEOTIDE SEQUENCE [LARGE SCALE GENOMIC DNA]</scope>
    <source>
        <strain evidence="1 2">LMG 27952</strain>
    </source>
</reference>
<name>A0ABM8P926_9BURK</name>
<keyword evidence="2" id="KW-1185">Reference proteome</keyword>
<evidence type="ECO:0000313" key="1">
    <source>
        <dbReference type="EMBL" id="CAD6559561.1"/>
    </source>
</evidence>
<sequence length="106" mass="12203">MIIEAGSLDFVSVEFVRLARYRTRRQARSHRAPTYLVRYRLEGLATREAWVDPRTKPQLVWRIRSSHPQDFVTIELSANGNVIVEWTNQAFDALLNELGDTSGEAD</sequence>
<dbReference type="EMBL" id="CAJHCQ010000027">
    <property type="protein sequence ID" value="CAD6559561.1"/>
    <property type="molecule type" value="Genomic_DNA"/>
</dbReference>
<dbReference type="Proteomes" id="UP000656319">
    <property type="component" value="Unassembled WGS sequence"/>
</dbReference>